<feature type="domain" description="Type I restriction modification DNA specificity" evidence="4">
    <location>
        <begin position="49"/>
        <end position="209"/>
    </location>
</feature>
<evidence type="ECO:0000256" key="2">
    <source>
        <dbReference type="ARBA" id="ARBA00022747"/>
    </source>
</evidence>
<dbReference type="PANTHER" id="PTHR30408:SF12">
    <property type="entry name" value="TYPE I RESTRICTION ENZYME MJAVIII SPECIFICITY SUBUNIT"/>
    <property type="match status" value="1"/>
</dbReference>
<gene>
    <name evidence="5" type="ORF">EU509_09480</name>
</gene>
<dbReference type="Proteomes" id="UP000322915">
    <property type="component" value="Unassembled WGS sequence"/>
</dbReference>
<evidence type="ECO:0000256" key="3">
    <source>
        <dbReference type="ARBA" id="ARBA00023125"/>
    </source>
</evidence>
<accession>A0ABQ6RIA5</accession>
<dbReference type="InterPro" id="IPR044946">
    <property type="entry name" value="Restrct_endonuc_typeI_TRD_sf"/>
</dbReference>
<keyword evidence="5" id="KW-0540">Nuclease</keyword>
<reference evidence="5 6" key="1">
    <citation type="submission" date="2019-01" db="EMBL/GenBank/DDBJ databases">
        <title>Genome sequences of marine Pseudoalteromonas species.</title>
        <authorList>
            <person name="Boraston A.B."/>
            <person name="Hehemann J.-H."/>
            <person name="Vickers C.J."/>
            <person name="Salama-Alber O."/>
            <person name="Abe K."/>
            <person name="Hettle A.J."/>
        </authorList>
    </citation>
    <scope>NUCLEOTIDE SEQUENCE [LARGE SCALE GENOMIC DNA]</scope>
    <source>
        <strain evidence="5 6">PS47</strain>
    </source>
</reference>
<keyword evidence="5" id="KW-0378">Hydrolase</keyword>
<dbReference type="InterPro" id="IPR000055">
    <property type="entry name" value="Restrct_endonuc_typeI_TRD"/>
</dbReference>
<organism evidence="5 6">
    <name type="scientific">Pseudoalteromonas fuliginea</name>
    <dbReference type="NCBI Taxonomy" id="1872678"/>
    <lineage>
        <taxon>Bacteria</taxon>
        <taxon>Pseudomonadati</taxon>
        <taxon>Pseudomonadota</taxon>
        <taxon>Gammaproteobacteria</taxon>
        <taxon>Alteromonadales</taxon>
        <taxon>Pseudoalteromonadaceae</taxon>
        <taxon>Pseudoalteromonas</taxon>
    </lineage>
</organism>
<dbReference type="PANTHER" id="PTHR30408">
    <property type="entry name" value="TYPE-1 RESTRICTION ENZYME ECOKI SPECIFICITY PROTEIN"/>
    <property type="match status" value="1"/>
</dbReference>
<dbReference type="GO" id="GO:0004519">
    <property type="term" value="F:endonuclease activity"/>
    <property type="evidence" value="ECO:0007669"/>
    <property type="project" value="UniProtKB-KW"/>
</dbReference>
<comment type="caution">
    <text evidence="5">The sequence shown here is derived from an EMBL/GenBank/DDBJ whole genome shotgun (WGS) entry which is preliminary data.</text>
</comment>
<dbReference type="EMBL" id="SEUJ01000068">
    <property type="protein sequence ID" value="KAA1156614.1"/>
    <property type="molecule type" value="Genomic_DNA"/>
</dbReference>
<keyword evidence="5" id="KW-0255">Endonuclease</keyword>
<dbReference type="Pfam" id="PF01420">
    <property type="entry name" value="Methylase_S"/>
    <property type="match status" value="2"/>
</dbReference>
<evidence type="ECO:0000256" key="1">
    <source>
        <dbReference type="ARBA" id="ARBA00010923"/>
    </source>
</evidence>
<dbReference type="RefSeq" id="WP_149605896.1">
    <property type="nucleotide sequence ID" value="NZ_SEUJ01000068.1"/>
</dbReference>
<keyword evidence="2" id="KW-0680">Restriction system</keyword>
<evidence type="ECO:0000259" key="4">
    <source>
        <dbReference type="Pfam" id="PF01420"/>
    </source>
</evidence>
<keyword evidence="3" id="KW-0238">DNA-binding</keyword>
<dbReference type="Gene3D" id="3.90.220.20">
    <property type="entry name" value="DNA methylase specificity domains"/>
    <property type="match status" value="2"/>
</dbReference>
<dbReference type="Gene3D" id="1.10.287.1120">
    <property type="entry name" value="Bipartite methylase S protein"/>
    <property type="match status" value="1"/>
</dbReference>
<proteinExistence type="inferred from homology"/>
<name>A0ABQ6RIA5_9GAMM</name>
<comment type="similarity">
    <text evidence="1">Belongs to the type-I restriction system S methylase family.</text>
</comment>
<feature type="domain" description="Type I restriction modification DNA specificity" evidence="4">
    <location>
        <begin position="252"/>
        <end position="434"/>
    </location>
</feature>
<dbReference type="InterPro" id="IPR052021">
    <property type="entry name" value="Type-I_RS_S_subunit"/>
</dbReference>
<keyword evidence="6" id="KW-1185">Reference proteome</keyword>
<dbReference type="CDD" id="cd17278">
    <property type="entry name" value="RMtype1_S_LdeBORF1052P-TRD2-CR2"/>
    <property type="match status" value="1"/>
</dbReference>
<protein>
    <submittedName>
        <fullName evidence="5">Restriction endonuclease subunit S</fullName>
    </submittedName>
</protein>
<dbReference type="SUPFAM" id="SSF116734">
    <property type="entry name" value="DNA methylase specificity domain"/>
    <property type="match status" value="2"/>
</dbReference>
<evidence type="ECO:0000313" key="5">
    <source>
        <dbReference type="EMBL" id="KAA1156614.1"/>
    </source>
</evidence>
<evidence type="ECO:0000313" key="6">
    <source>
        <dbReference type="Proteomes" id="UP000322915"/>
    </source>
</evidence>
<sequence>MSELKAGKYQAYSKYRDSGVEWLDKIPSNWKNAPIKYMALSKKSLFLDGNWIESKDISEEGIRYITTGNIGEGSYKEQGMGFITQETFNKLNCTEVYVGDILISRLNNPIGRACILPDLNNRVVTSVDNVIFRPDSTYDKRFLVYLFSSKDYFKHTSNLARGATMQRISRGLLGNIRAVFPIKEEQTQIANFLDHETAKIDTLIDKQQQLIKLLKEKRQAVISHAVTKGIPNKKHPQAPMKDSGVKWLGEVPEHWVVTKLKYLSSIQGGYAFSSDSFTEEGVQILRIGNVYQNRLALERQPIFVPHKMLNELSDFKVQQNDILMSLTGTLGKRDYGFAIKVEHCDSFLLNQRVAKLLPFDAKVDLDFLINVLWSESYLTQLYSLPSGTKQANLANSDVLGIVVAIPPTKEEQRAIANYLSQKLEYFDRTIEKAQNAILLMHERRTALISAAVTGKIDVRNRDQPND</sequence>